<sequence length="153" mass="16584">MLQMNGYQAKRSQYVQDAVLSATPAGLLTMLYDRLLLDLARAGAAQEAGEWTEASEQLLHAQDIVGELMSSLRTDVWDGAAGLMSLYTYVRQTLIEANTRRDRARTAECAEILEPLRQAWHEAASTGQAPASQVPAPQQDEAAPRSLGVLGVG</sequence>
<dbReference type="CDD" id="cd16098">
    <property type="entry name" value="FliS"/>
    <property type="match status" value="1"/>
</dbReference>
<evidence type="ECO:0000313" key="8">
    <source>
        <dbReference type="EMBL" id="PPB48144.1"/>
    </source>
</evidence>
<evidence type="ECO:0000256" key="1">
    <source>
        <dbReference type="ARBA" id="ARBA00004514"/>
    </source>
</evidence>
<dbReference type="NCBIfam" id="TIGR00208">
    <property type="entry name" value="fliS"/>
    <property type="match status" value="1"/>
</dbReference>
<accession>A0A2S5IUA9</accession>
<keyword evidence="8" id="KW-0282">Flagellum</keyword>
<reference evidence="8 9" key="1">
    <citation type="journal article" date="2014" name="Int. J. Syst. Evol. Microbiol.">
        <title>Arthrobacter pityocampae sp. nov., isolated from Thaumetopoea pityocampa (Lep., Thaumetopoeidae).</title>
        <authorList>
            <person name="Ince I.A."/>
            <person name="Demirbag Z."/>
            <person name="Kati H."/>
        </authorList>
    </citation>
    <scope>NUCLEOTIDE SEQUENCE [LARGE SCALE GENOMIC DNA]</scope>
    <source>
        <strain evidence="8 9">Tp2</strain>
    </source>
</reference>
<comment type="caution">
    <text evidence="8">The sequence shown here is derived from an EMBL/GenBank/DDBJ whole genome shotgun (WGS) entry which is preliminary data.</text>
</comment>
<comment type="similarity">
    <text evidence="2 6">Belongs to the FliS family.</text>
</comment>
<evidence type="ECO:0000256" key="4">
    <source>
        <dbReference type="ARBA" id="ARBA00022795"/>
    </source>
</evidence>
<comment type="subcellular location">
    <subcellularLocation>
        <location evidence="1 6">Cytoplasm</location>
        <location evidence="1 6">Cytosol</location>
    </subcellularLocation>
</comment>
<dbReference type="AlphaFoldDB" id="A0A2S5IUA9"/>
<dbReference type="InterPro" id="IPR003713">
    <property type="entry name" value="FliS"/>
</dbReference>
<organism evidence="8 9">
    <name type="scientific">Arthrobacter pityocampae</name>
    <dbReference type="NCBI Taxonomy" id="547334"/>
    <lineage>
        <taxon>Bacteria</taxon>
        <taxon>Bacillati</taxon>
        <taxon>Actinomycetota</taxon>
        <taxon>Actinomycetes</taxon>
        <taxon>Micrococcales</taxon>
        <taxon>Micrococcaceae</taxon>
        <taxon>Arthrobacter</taxon>
    </lineage>
</organism>
<keyword evidence="5" id="KW-0143">Chaperone</keyword>
<dbReference type="InterPro" id="IPR036584">
    <property type="entry name" value="FliS_sf"/>
</dbReference>
<dbReference type="OrthoDB" id="3268516at2"/>
<gene>
    <name evidence="8" type="primary">fliS</name>
    <name evidence="8" type="ORF">C4K88_14270</name>
</gene>
<dbReference type="GO" id="GO:0071973">
    <property type="term" value="P:bacterial-type flagellum-dependent cell motility"/>
    <property type="evidence" value="ECO:0007669"/>
    <property type="project" value="TreeGrafter"/>
</dbReference>
<evidence type="ECO:0000313" key="9">
    <source>
        <dbReference type="Proteomes" id="UP000239297"/>
    </source>
</evidence>
<evidence type="ECO:0000256" key="7">
    <source>
        <dbReference type="SAM" id="MobiDB-lite"/>
    </source>
</evidence>
<dbReference type="GO" id="GO:0005829">
    <property type="term" value="C:cytosol"/>
    <property type="evidence" value="ECO:0007669"/>
    <property type="project" value="UniProtKB-SubCell"/>
</dbReference>
<dbReference type="PANTHER" id="PTHR34773">
    <property type="entry name" value="FLAGELLAR SECRETION CHAPERONE FLIS"/>
    <property type="match status" value="1"/>
</dbReference>
<dbReference type="Proteomes" id="UP000239297">
    <property type="component" value="Unassembled WGS sequence"/>
</dbReference>
<dbReference type="SUPFAM" id="SSF101116">
    <property type="entry name" value="Flagellar export chaperone FliS"/>
    <property type="match status" value="1"/>
</dbReference>
<dbReference type="EMBL" id="PRKW01000006">
    <property type="protein sequence ID" value="PPB48144.1"/>
    <property type="molecule type" value="Genomic_DNA"/>
</dbReference>
<dbReference type="PANTHER" id="PTHR34773:SF1">
    <property type="entry name" value="FLAGELLAR SECRETION CHAPERONE FLIS"/>
    <property type="match status" value="1"/>
</dbReference>
<dbReference type="PIRSF" id="PIRSF039090">
    <property type="entry name" value="Flis"/>
    <property type="match status" value="1"/>
</dbReference>
<proteinExistence type="inferred from homology"/>
<feature type="compositionally biased region" description="Low complexity" evidence="7">
    <location>
        <begin position="128"/>
        <end position="139"/>
    </location>
</feature>
<feature type="region of interest" description="Disordered" evidence="7">
    <location>
        <begin position="123"/>
        <end position="153"/>
    </location>
</feature>
<evidence type="ECO:0000256" key="3">
    <source>
        <dbReference type="ARBA" id="ARBA00022490"/>
    </source>
</evidence>
<name>A0A2S5IUA9_9MICC</name>
<dbReference type="GO" id="GO:0044780">
    <property type="term" value="P:bacterial-type flagellum assembly"/>
    <property type="evidence" value="ECO:0007669"/>
    <property type="project" value="InterPro"/>
</dbReference>
<evidence type="ECO:0000256" key="2">
    <source>
        <dbReference type="ARBA" id="ARBA00008787"/>
    </source>
</evidence>
<keyword evidence="8" id="KW-0969">Cilium</keyword>
<protein>
    <recommendedName>
        <fullName evidence="6">Flagellar secretion chaperone FliS</fullName>
    </recommendedName>
</protein>
<keyword evidence="9" id="KW-1185">Reference proteome</keyword>
<keyword evidence="3 6" id="KW-0963">Cytoplasm</keyword>
<evidence type="ECO:0000256" key="6">
    <source>
        <dbReference type="PIRNR" id="PIRNR039090"/>
    </source>
</evidence>
<evidence type="ECO:0000256" key="5">
    <source>
        <dbReference type="ARBA" id="ARBA00023186"/>
    </source>
</evidence>
<keyword evidence="8" id="KW-0966">Cell projection</keyword>
<keyword evidence="4 6" id="KW-1005">Bacterial flagellum biogenesis</keyword>
<dbReference type="Gene3D" id="1.20.120.340">
    <property type="entry name" value="Flagellar protein FliS"/>
    <property type="match status" value="1"/>
</dbReference>
<dbReference type="Pfam" id="PF02561">
    <property type="entry name" value="FliS"/>
    <property type="match status" value="1"/>
</dbReference>